<dbReference type="NCBIfam" id="TIGR01846">
    <property type="entry name" value="type_I_sec_HlyB"/>
    <property type="match status" value="1"/>
</dbReference>
<dbReference type="Gene3D" id="1.20.1560.10">
    <property type="entry name" value="ABC transporter type 1, transmembrane domain"/>
    <property type="match status" value="1"/>
</dbReference>
<keyword evidence="5" id="KW-0547">Nucleotide-binding</keyword>
<evidence type="ECO:0000259" key="12">
    <source>
        <dbReference type="PROSITE" id="PS50990"/>
    </source>
</evidence>
<keyword evidence="7 9" id="KW-1133">Transmembrane helix</keyword>
<dbReference type="GO" id="GO:0030253">
    <property type="term" value="P:protein secretion by the type I secretion system"/>
    <property type="evidence" value="ECO:0007669"/>
    <property type="project" value="InterPro"/>
</dbReference>
<dbReference type="FunFam" id="3.40.50.300:FF:000299">
    <property type="entry name" value="ABC transporter ATP-binding protein/permease"/>
    <property type="match status" value="1"/>
</dbReference>
<dbReference type="InterPro" id="IPR036640">
    <property type="entry name" value="ABC1_TM_sf"/>
</dbReference>
<dbReference type="PROSITE" id="PS50990">
    <property type="entry name" value="PEPTIDASE_C39"/>
    <property type="match status" value="1"/>
</dbReference>
<dbReference type="RefSeq" id="WP_160363879.1">
    <property type="nucleotide sequence ID" value="NZ_JACEIB010000027.1"/>
</dbReference>
<sequence length="714" mass="77247">MAEGRTSDGGAEAFALACVLHGVPADPADMTACFAPSGSFDETAMLRAAGASGLRARLVRPAPDRLGRQPLPALARDADGRWLVVARIAGPDGAGRVLFQYPGRQPEVKAIDDFVAGWDGTLLLMRRKEPLASAERRFGLGWFLAAVMRYRRVLSEVLVASVALQLLGLATPLFFQVVVDKVLVHRGFSTLDVVVTGMAIALTFEVLLGGIRSYLFSHTANRIDVELGARTYRHLLSLPLGYFGARRVGDSVARVRELESIRQFMTGSTLTLAIDLTFGSLYLALIFWYAPLIGWVVTASIPLYVLISLIATPVLRDRINERFRRGAENQALLVESVTGIETIKAMAVEPGMQRRWETQLASYVAAAFSAMRVGIVATQAATFVSRLTTLLVLYLGAHAVIRGDLTIGELVAVNMLAGQIATPVLRLAQLWQDFQQARISVERVGDILNSPAEPRRTASAPPPLLSGAVTFEDVRFRYRIDAPPALDGLTLHVPAGRIIGVVGPSGSGKSTIARLVQRLHVPETGRVLIDGIDAAMLDPAWLRRQVGLVLQDSMLFRGSVHENIALSNPGMTIDRVVAAARLAGAYDFIAALPQGFETEVGERGATLSGGQRQRIAIARMLATDPRILIFDEATSALDLESEQAIQQNMQAICQGRTVIIIAHRLSALRMADRIVTVEGGRIIEDGNHASLLAAGGRYARLWRAQISGIERQTA</sequence>
<evidence type="ECO:0000256" key="8">
    <source>
        <dbReference type="ARBA" id="ARBA00023136"/>
    </source>
</evidence>
<proteinExistence type="predicted"/>
<feature type="domain" description="ABC transmembrane type-1" evidence="11">
    <location>
        <begin position="157"/>
        <end position="436"/>
    </location>
</feature>
<dbReference type="InterPro" id="IPR005074">
    <property type="entry name" value="Peptidase_C39"/>
</dbReference>
<feature type="domain" description="Peptidase C39" evidence="12">
    <location>
        <begin position="3"/>
        <end position="125"/>
    </location>
</feature>
<dbReference type="PROSITE" id="PS50929">
    <property type="entry name" value="ABC_TM1F"/>
    <property type="match status" value="1"/>
</dbReference>
<feature type="transmembrane region" description="Helical" evidence="9">
    <location>
        <begin position="360"/>
        <end position="377"/>
    </location>
</feature>
<name>A0A838L9X4_9SPHN</name>
<dbReference type="AlphaFoldDB" id="A0A838L9X4"/>
<dbReference type="GO" id="GO:0008233">
    <property type="term" value="F:peptidase activity"/>
    <property type="evidence" value="ECO:0007669"/>
    <property type="project" value="InterPro"/>
</dbReference>
<dbReference type="GO" id="GO:0030256">
    <property type="term" value="C:type I protein secretion system complex"/>
    <property type="evidence" value="ECO:0007669"/>
    <property type="project" value="InterPro"/>
</dbReference>
<dbReference type="InterPro" id="IPR003593">
    <property type="entry name" value="AAA+_ATPase"/>
</dbReference>
<dbReference type="GO" id="GO:0140359">
    <property type="term" value="F:ABC-type transporter activity"/>
    <property type="evidence" value="ECO:0007669"/>
    <property type="project" value="InterPro"/>
</dbReference>
<dbReference type="CDD" id="cd18588">
    <property type="entry name" value="ABC_6TM_CyaB_HlyB_like"/>
    <property type="match status" value="1"/>
</dbReference>
<keyword evidence="4 9" id="KW-0812">Transmembrane</keyword>
<dbReference type="SUPFAM" id="SSF52540">
    <property type="entry name" value="P-loop containing nucleoside triphosphate hydrolases"/>
    <property type="match status" value="1"/>
</dbReference>
<evidence type="ECO:0000313" key="13">
    <source>
        <dbReference type="EMBL" id="MBA2935974.1"/>
    </source>
</evidence>
<dbReference type="GO" id="GO:0034040">
    <property type="term" value="F:ATPase-coupled lipid transmembrane transporter activity"/>
    <property type="evidence" value="ECO:0007669"/>
    <property type="project" value="TreeGrafter"/>
</dbReference>
<evidence type="ECO:0000256" key="4">
    <source>
        <dbReference type="ARBA" id="ARBA00022692"/>
    </source>
</evidence>
<keyword evidence="3" id="KW-1003">Cell membrane</keyword>
<evidence type="ECO:0000256" key="1">
    <source>
        <dbReference type="ARBA" id="ARBA00004651"/>
    </source>
</evidence>
<feature type="transmembrane region" description="Helical" evidence="9">
    <location>
        <begin position="157"/>
        <end position="175"/>
    </location>
</feature>
<feature type="transmembrane region" description="Helical" evidence="9">
    <location>
        <begin position="264"/>
        <end position="289"/>
    </location>
</feature>
<keyword evidence="14" id="KW-1185">Reference proteome</keyword>
<keyword evidence="8 9" id="KW-0472">Membrane</keyword>
<dbReference type="PANTHER" id="PTHR24221:SF647">
    <property type="entry name" value="BLL6336 PROTEIN"/>
    <property type="match status" value="1"/>
</dbReference>
<dbReference type="InterPro" id="IPR003439">
    <property type="entry name" value="ABC_transporter-like_ATP-bd"/>
</dbReference>
<dbReference type="PROSITE" id="PS00211">
    <property type="entry name" value="ABC_TRANSPORTER_1"/>
    <property type="match status" value="1"/>
</dbReference>
<dbReference type="InterPro" id="IPR017871">
    <property type="entry name" value="ABC_transporter-like_CS"/>
</dbReference>
<evidence type="ECO:0000259" key="11">
    <source>
        <dbReference type="PROSITE" id="PS50929"/>
    </source>
</evidence>
<comment type="caution">
    <text evidence="13">The sequence shown here is derived from an EMBL/GenBank/DDBJ whole genome shotgun (WGS) entry which is preliminary data.</text>
</comment>
<dbReference type="Pfam" id="PF00005">
    <property type="entry name" value="ABC_tran"/>
    <property type="match status" value="1"/>
</dbReference>
<organism evidence="13 14">
    <name type="scientific">Sphingomonas chungangi</name>
    <dbReference type="NCBI Taxonomy" id="2683589"/>
    <lineage>
        <taxon>Bacteria</taxon>
        <taxon>Pseudomonadati</taxon>
        <taxon>Pseudomonadota</taxon>
        <taxon>Alphaproteobacteria</taxon>
        <taxon>Sphingomonadales</taxon>
        <taxon>Sphingomonadaceae</taxon>
        <taxon>Sphingomonas</taxon>
    </lineage>
</organism>
<evidence type="ECO:0000256" key="7">
    <source>
        <dbReference type="ARBA" id="ARBA00022989"/>
    </source>
</evidence>
<comment type="subcellular location">
    <subcellularLocation>
        <location evidence="1">Cell membrane</location>
        <topology evidence="1">Multi-pass membrane protein</topology>
    </subcellularLocation>
</comment>
<evidence type="ECO:0000256" key="3">
    <source>
        <dbReference type="ARBA" id="ARBA00022475"/>
    </source>
</evidence>
<dbReference type="InterPro" id="IPR011527">
    <property type="entry name" value="ABC1_TM_dom"/>
</dbReference>
<evidence type="ECO:0000313" key="14">
    <source>
        <dbReference type="Proteomes" id="UP000570166"/>
    </source>
</evidence>
<dbReference type="EMBL" id="JACEIB010000027">
    <property type="protein sequence ID" value="MBA2935974.1"/>
    <property type="molecule type" value="Genomic_DNA"/>
</dbReference>
<keyword evidence="6" id="KW-0067">ATP-binding</keyword>
<dbReference type="InterPro" id="IPR039421">
    <property type="entry name" value="Type_1_exporter"/>
</dbReference>
<dbReference type="Gene3D" id="3.40.50.300">
    <property type="entry name" value="P-loop containing nucleotide triphosphate hydrolases"/>
    <property type="match status" value="1"/>
</dbReference>
<dbReference type="GO" id="GO:0016887">
    <property type="term" value="F:ATP hydrolysis activity"/>
    <property type="evidence" value="ECO:0007669"/>
    <property type="project" value="InterPro"/>
</dbReference>
<dbReference type="SMART" id="SM00382">
    <property type="entry name" value="AAA"/>
    <property type="match status" value="1"/>
</dbReference>
<dbReference type="GO" id="GO:0006508">
    <property type="term" value="P:proteolysis"/>
    <property type="evidence" value="ECO:0007669"/>
    <property type="project" value="InterPro"/>
</dbReference>
<dbReference type="SUPFAM" id="SSF90123">
    <property type="entry name" value="ABC transporter transmembrane region"/>
    <property type="match status" value="1"/>
</dbReference>
<evidence type="ECO:0000256" key="5">
    <source>
        <dbReference type="ARBA" id="ARBA00022741"/>
    </source>
</evidence>
<protein>
    <submittedName>
        <fullName evidence="13">Type I secretion system permease/ATPase</fullName>
    </submittedName>
</protein>
<evidence type="ECO:0000259" key="10">
    <source>
        <dbReference type="PROSITE" id="PS50893"/>
    </source>
</evidence>
<gene>
    <name evidence="13" type="ORF">HZF05_17985</name>
</gene>
<evidence type="ECO:0000256" key="2">
    <source>
        <dbReference type="ARBA" id="ARBA00022448"/>
    </source>
</evidence>
<dbReference type="GO" id="GO:0005886">
    <property type="term" value="C:plasma membrane"/>
    <property type="evidence" value="ECO:0007669"/>
    <property type="project" value="UniProtKB-SubCell"/>
</dbReference>
<dbReference type="PROSITE" id="PS50893">
    <property type="entry name" value="ABC_TRANSPORTER_2"/>
    <property type="match status" value="1"/>
</dbReference>
<dbReference type="Pfam" id="PF00664">
    <property type="entry name" value="ABC_membrane"/>
    <property type="match status" value="1"/>
</dbReference>
<dbReference type="Proteomes" id="UP000570166">
    <property type="component" value="Unassembled WGS sequence"/>
</dbReference>
<accession>A0A838L9X4</accession>
<feature type="transmembrane region" description="Helical" evidence="9">
    <location>
        <begin position="295"/>
        <end position="315"/>
    </location>
</feature>
<dbReference type="InterPro" id="IPR010132">
    <property type="entry name" value="ATPase_T1SS_HlyB"/>
</dbReference>
<dbReference type="InterPro" id="IPR027417">
    <property type="entry name" value="P-loop_NTPase"/>
</dbReference>
<evidence type="ECO:0000256" key="9">
    <source>
        <dbReference type="SAM" id="Phobius"/>
    </source>
</evidence>
<dbReference type="Gene3D" id="3.90.70.10">
    <property type="entry name" value="Cysteine proteinases"/>
    <property type="match status" value="1"/>
</dbReference>
<evidence type="ECO:0000256" key="6">
    <source>
        <dbReference type="ARBA" id="ARBA00022840"/>
    </source>
</evidence>
<feature type="transmembrane region" description="Helical" evidence="9">
    <location>
        <begin position="187"/>
        <end position="208"/>
    </location>
</feature>
<dbReference type="GO" id="GO:0005524">
    <property type="term" value="F:ATP binding"/>
    <property type="evidence" value="ECO:0007669"/>
    <property type="project" value="UniProtKB-KW"/>
</dbReference>
<feature type="domain" description="ABC transporter" evidence="10">
    <location>
        <begin position="469"/>
        <end position="704"/>
    </location>
</feature>
<dbReference type="PANTHER" id="PTHR24221">
    <property type="entry name" value="ATP-BINDING CASSETTE SUB-FAMILY B"/>
    <property type="match status" value="1"/>
</dbReference>
<keyword evidence="2" id="KW-0813">Transport</keyword>
<reference evidence="13 14" key="1">
    <citation type="submission" date="2020-07" db="EMBL/GenBank/DDBJ databases">
        <authorList>
            <person name="Sun Q."/>
        </authorList>
    </citation>
    <scope>NUCLEOTIDE SEQUENCE [LARGE SCALE GENOMIC DNA]</scope>
    <source>
        <strain evidence="13 14">CGMCC 1.13654</strain>
    </source>
</reference>